<dbReference type="OrthoDB" id="9807331at2"/>
<dbReference type="InterPro" id="IPR013785">
    <property type="entry name" value="Aldolase_TIM"/>
</dbReference>
<comment type="function">
    <text evidence="1 8">Stereospecific condensation of phosphoenolpyruvate (PEP) and D-erythrose-4-phosphate (E4P) giving rise to 3-deoxy-D-arabino-heptulosonate-7-phosphate (DAHP).</text>
</comment>
<dbReference type="AlphaFoldDB" id="A0A423PG65"/>
<dbReference type="InterPro" id="IPR006219">
    <property type="entry name" value="DAHP_synth_1"/>
</dbReference>
<keyword evidence="5 8" id="KW-0808">Transferase</keyword>
<dbReference type="SUPFAM" id="SSF51569">
    <property type="entry name" value="Aldolase"/>
    <property type="match status" value="1"/>
</dbReference>
<dbReference type="Pfam" id="PF00793">
    <property type="entry name" value="DAHP_synth_1"/>
    <property type="match status" value="1"/>
</dbReference>
<evidence type="ECO:0000256" key="5">
    <source>
        <dbReference type="ARBA" id="ARBA00022679"/>
    </source>
</evidence>
<dbReference type="GO" id="GO:0009073">
    <property type="term" value="P:aromatic amino acid family biosynthetic process"/>
    <property type="evidence" value="ECO:0007669"/>
    <property type="project" value="UniProtKB-KW"/>
</dbReference>
<protein>
    <recommendedName>
        <fullName evidence="8">Phospho-2-dehydro-3-deoxyheptonate aldolase</fullName>
        <ecNumber evidence="8">2.5.1.54</ecNumber>
    </recommendedName>
</protein>
<evidence type="ECO:0000256" key="8">
    <source>
        <dbReference type="PIRNR" id="PIRNR001361"/>
    </source>
</evidence>
<dbReference type="EMBL" id="AYKF01000125">
    <property type="protein sequence ID" value="ROO24607.1"/>
    <property type="molecule type" value="Genomic_DNA"/>
</dbReference>
<dbReference type="NCBIfam" id="NF009395">
    <property type="entry name" value="PRK12755.1"/>
    <property type="match status" value="1"/>
</dbReference>
<dbReference type="GO" id="GO:0005737">
    <property type="term" value="C:cytoplasm"/>
    <property type="evidence" value="ECO:0007669"/>
    <property type="project" value="TreeGrafter"/>
</dbReference>
<evidence type="ECO:0000256" key="2">
    <source>
        <dbReference type="ARBA" id="ARBA00004688"/>
    </source>
</evidence>
<dbReference type="RefSeq" id="WP_123592331.1">
    <property type="nucleotide sequence ID" value="NZ_AYKF01000125.1"/>
</dbReference>
<keyword evidence="4 8" id="KW-0028">Amino-acid biosynthesis</keyword>
<dbReference type="NCBIfam" id="TIGR00034">
    <property type="entry name" value="aroFGH"/>
    <property type="match status" value="1"/>
</dbReference>
<comment type="catalytic activity">
    <reaction evidence="7 8">
        <text>D-erythrose 4-phosphate + phosphoenolpyruvate + H2O = 7-phospho-2-dehydro-3-deoxy-D-arabino-heptonate + phosphate</text>
        <dbReference type="Rhea" id="RHEA:14717"/>
        <dbReference type="ChEBI" id="CHEBI:15377"/>
        <dbReference type="ChEBI" id="CHEBI:16897"/>
        <dbReference type="ChEBI" id="CHEBI:43474"/>
        <dbReference type="ChEBI" id="CHEBI:58394"/>
        <dbReference type="ChEBI" id="CHEBI:58702"/>
        <dbReference type="EC" id="2.5.1.54"/>
    </reaction>
</comment>
<evidence type="ECO:0000313" key="11">
    <source>
        <dbReference type="Proteomes" id="UP000285123"/>
    </source>
</evidence>
<organism evidence="10 11">
    <name type="scientific">Salinisphaera orenii YIM 95161</name>
    <dbReference type="NCBI Taxonomy" id="1051139"/>
    <lineage>
        <taxon>Bacteria</taxon>
        <taxon>Pseudomonadati</taxon>
        <taxon>Pseudomonadota</taxon>
        <taxon>Gammaproteobacteria</taxon>
        <taxon>Salinisphaerales</taxon>
        <taxon>Salinisphaeraceae</taxon>
        <taxon>Salinisphaera</taxon>
    </lineage>
</organism>
<dbReference type="PIRSF" id="PIRSF001361">
    <property type="entry name" value="DAHP_synthase"/>
    <property type="match status" value="1"/>
</dbReference>
<dbReference type="InterPro" id="IPR006218">
    <property type="entry name" value="DAHP1/KDSA"/>
</dbReference>
<evidence type="ECO:0000256" key="7">
    <source>
        <dbReference type="ARBA" id="ARBA00047508"/>
    </source>
</evidence>
<comment type="caution">
    <text evidence="10">The sequence shown here is derived from an EMBL/GenBank/DDBJ whole genome shotgun (WGS) entry which is preliminary data.</text>
</comment>
<evidence type="ECO:0000256" key="4">
    <source>
        <dbReference type="ARBA" id="ARBA00022605"/>
    </source>
</evidence>
<evidence type="ECO:0000256" key="1">
    <source>
        <dbReference type="ARBA" id="ARBA00003726"/>
    </source>
</evidence>
<evidence type="ECO:0000256" key="3">
    <source>
        <dbReference type="ARBA" id="ARBA00007985"/>
    </source>
</evidence>
<dbReference type="Gene3D" id="3.20.20.70">
    <property type="entry name" value="Aldolase class I"/>
    <property type="match status" value="1"/>
</dbReference>
<comment type="similarity">
    <text evidence="3 8">Belongs to the class-I DAHP synthase family.</text>
</comment>
<evidence type="ECO:0000259" key="9">
    <source>
        <dbReference type="Pfam" id="PF00793"/>
    </source>
</evidence>
<dbReference type="GO" id="GO:0008652">
    <property type="term" value="P:amino acid biosynthetic process"/>
    <property type="evidence" value="ECO:0007669"/>
    <property type="project" value="UniProtKB-KW"/>
</dbReference>
<keyword evidence="6 8" id="KW-0057">Aromatic amino acid biosynthesis</keyword>
<dbReference type="EC" id="2.5.1.54" evidence="8"/>
<evidence type="ECO:0000313" key="10">
    <source>
        <dbReference type="EMBL" id="ROO24607.1"/>
    </source>
</evidence>
<evidence type="ECO:0000256" key="6">
    <source>
        <dbReference type="ARBA" id="ARBA00023141"/>
    </source>
</evidence>
<dbReference type="UniPathway" id="UPA00053">
    <property type="reaction ID" value="UER00084"/>
</dbReference>
<dbReference type="GO" id="GO:0003849">
    <property type="term" value="F:3-deoxy-7-phosphoheptulonate synthase activity"/>
    <property type="evidence" value="ECO:0007669"/>
    <property type="project" value="UniProtKB-EC"/>
</dbReference>
<dbReference type="GO" id="GO:0009423">
    <property type="term" value="P:chorismate biosynthetic process"/>
    <property type="evidence" value="ECO:0007669"/>
    <property type="project" value="UniProtKB-UniPathway"/>
</dbReference>
<name>A0A423PG65_9GAMM</name>
<accession>A0A423PG65</accession>
<proteinExistence type="inferred from homology"/>
<feature type="domain" description="DAHP synthetase I/KDSA" evidence="9">
    <location>
        <begin position="57"/>
        <end position="348"/>
    </location>
</feature>
<gene>
    <name evidence="10" type="ORF">SAHL_15595</name>
</gene>
<sequence>MTAHLAAVRSHTAAELAPATARRHVHALPSPAELRTAMPLDPARAERIRAQRGAIRAVLAGTDPRPLAIVGPCSLHDPKAALDYGRRLAAVADRLADDVLIVMRAYVEKPRTTVGWKGLLHDPSLDGGNDLARGLRVSRDLLMELAGLGLPLATELLSPVAADYLEDCLAWAAIGARTTESQTHRELVSGLDLPVGFKNGTDGDLGAARDAMQAAACPHARFGSDADGRPAWIETAGNPDTHLILRGGRSGANCDAAGVAAARSMLAAAGLVPGVVVDCSHANSGKDPARQPAVLDEVIAQRRADPAAIAGVMLESHLRPGRQGLDAPLAYGVSVTDGCLGWAETEAALERLAAG</sequence>
<dbReference type="PANTHER" id="PTHR21225">
    <property type="entry name" value="PHOSPHO-2-DEHYDRO-3-DEOXYHEPTONATE ALDOLASE DAHP SYNTHETASE"/>
    <property type="match status" value="1"/>
</dbReference>
<comment type="pathway">
    <text evidence="2 8">Metabolic intermediate biosynthesis; chorismate biosynthesis; chorismate from D-erythrose 4-phosphate and phosphoenolpyruvate: step 1/7.</text>
</comment>
<dbReference type="Proteomes" id="UP000285123">
    <property type="component" value="Unassembled WGS sequence"/>
</dbReference>
<dbReference type="PANTHER" id="PTHR21225:SF12">
    <property type="entry name" value="PHOSPHO-2-DEHYDRO-3-DEOXYHEPTONATE ALDOLASE, TYROSINE-INHIBITED"/>
    <property type="match status" value="1"/>
</dbReference>
<reference evidence="10 11" key="1">
    <citation type="submission" date="2013-10" db="EMBL/GenBank/DDBJ databases">
        <title>Salinisphaera halophila YIM 95161 Genome Sequencing.</title>
        <authorList>
            <person name="Lai Q."/>
            <person name="Li C."/>
            <person name="Shao Z."/>
        </authorList>
    </citation>
    <scope>NUCLEOTIDE SEQUENCE [LARGE SCALE GENOMIC DNA]</scope>
    <source>
        <strain evidence="10 11">YIM 95161</strain>
    </source>
</reference>